<gene>
    <name evidence="2" type="primary">pabB</name>
    <name evidence="2" type="ORF">H8K26_13810</name>
</gene>
<dbReference type="SUPFAM" id="SSF56322">
    <property type="entry name" value="ADC synthase"/>
    <property type="match status" value="1"/>
</dbReference>
<accession>A0ABR6XIC2</accession>
<dbReference type="InterPro" id="IPR019999">
    <property type="entry name" value="Anth_synth_I-like"/>
</dbReference>
<sequence length="612" mass="68350">MHSAQPFALLDDAQADAAQSRLYYGFQRVVECRNLQDWPAFIHTLEAALQDGYYGVALLSYETGAQLQKIAPRDTAAVSRIAIFQYCQRLNGTQVEQLLSEIPASVTGVADIHANVDEPAFSEAIEKIQTYIAAGDTYQVNYTYRLHFDAYGDPLALYRRLRERQPVPYCALIYMPEGDIVISMSPELFIRHQQGNLYAKPMKGTAAATGDTLRDQQLAKELAADTKNRAENLMIVDLLRNDLGRIADIGSVKVPQLFEVNRFSSVLQMTSTIHAHLRPELGLADILNALFPCGSITGAPKHRTMQIIREIEPAARDLYTGAIGWFDPPQHSNIPGDFCLAVPIRTLQLQAPDKGVGESTVVRRGVMGVGAGIVYDSRADEEFAECQLKAKFLTGLPAQFELFETMYATREQGCRYWTRHLQRLRRSAQYFGFVWNEKEICRTVQGFCANLPPQTAYRLRLAINAQGQVAITSGVLTLLNAHPGVMLAQQATSSDELFLQHKSSIRQRYDEAWKAAGAHGAFDMLFFNEQGHLTEGGRSNVLIQKQGVWLTPPLSDGVLPGVMRSVLLEEPEFQQQYRVCEQSLTRADLDNADQIMLCNALRGAFTVRLLQR</sequence>
<evidence type="ECO:0000313" key="3">
    <source>
        <dbReference type="Proteomes" id="UP000637632"/>
    </source>
</evidence>
<evidence type="ECO:0000259" key="1">
    <source>
        <dbReference type="Pfam" id="PF00425"/>
    </source>
</evidence>
<dbReference type="InterPro" id="IPR015890">
    <property type="entry name" value="Chorismate_C"/>
</dbReference>
<dbReference type="PANTHER" id="PTHR11236:SF50">
    <property type="entry name" value="AMINODEOXYCHORISMATE SYNTHASE COMPONENT 1"/>
    <property type="match status" value="1"/>
</dbReference>
<dbReference type="Gene3D" id="3.60.120.10">
    <property type="entry name" value="Anthranilate synthase"/>
    <property type="match status" value="1"/>
</dbReference>
<dbReference type="InterPro" id="IPR043131">
    <property type="entry name" value="BCAT-like_N"/>
</dbReference>
<dbReference type="InterPro" id="IPR005802">
    <property type="entry name" value="ADC_synth_comp_1"/>
</dbReference>
<dbReference type="InterPro" id="IPR036038">
    <property type="entry name" value="Aminotransferase-like"/>
</dbReference>
<dbReference type="PRINTS" id="PR00095">
    <property type="entry name" value="ANTSNTHASEI"/>
</dbReference>
<name>A0ABR6XIC2_9BURK</name>
<dbReference type="InterPro" id="IPR001544">
    <property type="entry name" value="Aminotrans_IV"/>
</dbReference>
<dbReference type="EMBL" id="JACOFT010000005">
    <property type="protein sequence ID" value="MBC3812518.1"/>
    <property type="molecule type" value="Genomic_DNA"/>
</dbReference>
<dbReference type="SUPFAM" id="SSF56752">
    <property type="entry name" value="D-aminoacid aminotransferase-like PLP-dependent enzymes"/>
    <property type="match status" value="1"/>
</dbReference>
<dbReference type="Gene3D" id="3.30.470.10">
    <property type="match status" value="1"/>
</dbReference>
<keyword evidence="2" id="KW-0032">Aminotransferase</keyword>
<dbReference type="Pfam" id="PF01063">
    <property type="entry name" value="Aminotran_4"/>
    <property type="match status" value="1"/>
</dbReference>
<reference evidence="2 3" key="1">
    <citation type="submission" date="2020-08" db="EMBL/GenBank/DDBJ databases">
        <title>Novel species isolated from subtropical streams in China.</title>
        <authorList>
            <person name="Lu H."/>
        </authorList>
    </citation>
    <scope>NUCLEOTIDE SEQUENCE [LARGE SCALE GENOMIC DNA]</scope>
    <source>
        <strain evidence="2 3">CCTCC AB 2015119</strain>
    </source>
</reference>
<dbReference type="Pfam" id="PF00425">
    <property type="entry name" value="Chorismate_bind"/>
    <property type="match status" value="1"/>
</dbReference>
<evidence type="ECO:0000313" key="2">
    <source>
        <dbReference type="EMBL" id="MBC3812518.1"/>
    </source>
</evidence>
<keyword evidence="2" id="KW-0808">Transferase</keyword>
<dbReference type="Gene3D" id="3.20.10.10">
    <property type="entry name" value="D-amino Acid Aminotransferase, subunit A, domain 2"/>
    <property type="match status" value="1"/>
</dbReference>
<organism evidence="2 3">
    <name type="scientific">Undibacterium aquatile</name>
    <dbReference type="NCBI Taxonomy" id="1537398"/>
    <lineage>
        <taxon>Bacteria</taxon>
        <taxon>Pseudomonadati</taxon>
        <taxon>Pseudomonadota</taxon>
        <taxon>Betaproteobacteria</taxon>
        <taxon>Burkholderiales</taxon>
        <taxon>Oxalobacteraceae</taxon>
        <taxon>Undibacterium</taxon>
    </lineage>
</organism>
<dbReference type="GO" id="GO:0046820">
    <property type="term" value="F:4-amino-4-deoxychorismate synthase activity"/>
    <property type="evidence" value="ECO:0007669"/>
    <property type="project" value="UniProtKB-EC"/>
</dbReference>
<keyword evidence="3" id="KW-1185">Reference proteome</keyword>
<comment type="caution">
    <text evidence="2">The sequence shown here is derived from an EMBL/GenBank/DDBJ whole genome shotgun (WGS) entry which is preliminary data.</text>
</comment>
<dbReference type="Proteomes" id="UP000637632">
    <property type="component" value="Unassembled WGS sequence"/>
</dbReference>
<dbReference type="NCBIfam" id="TIGR00553">
    <property type="entry name" value="pabB"/>
    <property type="match status" value="1"/>
</dbReference>
<dbReference type="PANTHER" id="PTHR11236">
    <property type="entry name" value="AMINOBENZOATE/ANTHRANILATE SYNTHASE"/>
    <property type="match status" value="1"/>
</dbReference>
<dbReference type="EC" id="2.6.1.85" evidence="2"/>
<protein>
    <submittedName>
        <fullName evidence="2">Aminodeoxychorismate synthase component I</fullName>
        <ecNumber evidence="2">2.6.1.85</ecNumber>
    </submittedName>
</protein>
<dbReference type="InterPro" id="IPR005801">
    <property type="entry name" value="ADC_synthase"/>
</dbReference>
<dbReference type="InterPro" id="IPR043132">
    <property type="entry name" value="BCAT-like_C"/>
</dbReference>
<proteinExistence type="predicted"/>
<feature type="domain" description="Chorismate-utilising enzyme C-terminal" evidence="1">
    <location>
        <begin position="119"/>
        <end position="389"/>
    </location>
</feature>